<dbReference type="PANTHER" id="PTHR22981:SF7">
    <property type="entry name" value="3-HYDROXYISOBUTYRATE DEHYDROGENASE, MITOCHONDRIAL"/>
    <property type="match status" value="1"/>
</dbReference>
<evidence type="ECO:0000256" key="3">
    <source>
        <dbReference type="PIRSR" id="PIRSR000103-1"/>
    </source>
</evidence>
<dbReference type="Gene3D" id="3.40.50.720">
    <property type="entry name" value="NAD(P)-binding Rossmann-like Domain"/>
    <property type="match status" value="1"/>
</dbReference>
<feature type="domain" description="3-hydroxyisobutyrate dehydrogenase-like NAD-binding" evidence="5">
    <location>
        <begin position="158"/>
        <end position="278"/>
    </location>
</feature>
<dbReference type="STRING" id="573024.SAMN05216208_3146"/>
<keyword evidence="2" id="KW-0520">NAD</keyword>
<evidence type="ECO:0000313" key="7">
    <source>
        <dbReference type="Proteomes" id="UP000186019"/>
    </source>
</evidence>
<dbReference type="InterPro" id="IPR006115">
    <property type="entry name" value="6PGDH_NADP-bd"/>
</dbReference>
<dbReference type="EMBL" id="FTNV01000002">
    <property type="protein sequence ID" value="SIS17092.1"/>
    <property type="molecule type" value="Genomic_DNA"/>
</dbReference>
<proteinExistence type="predicted"/>
<evidence type="ECO:0000313" key="6">
    <source>
        <dbReference type="EMBL" id="SIS17092.1"/>
    </source>
</evidence>
<evidence type="ECO:0000256" key="2">
    <source>
        <dbReference type="ARBA" id="ARBA00023027"/>
    </source>
</evidence>
<organism evidence="6 7">
    <name type="scientific">Roseovarius nanhaiticus</name>
    <dbReference type="NCBI Taxonomy" id="573024"/>
    <lineage>
        <taxon>Bacteria</taxon>
        <taxon>Pseudomonadati</taxon>
        <taxon>Pseudomonadota</taxon>
        <taxon>Alphaproteobacteria</taxon>
        <taxon>Rhodobacterales</taxon>
        <taxon>Roseobacteraceae</taxon>
        <taxon>Roseovarius</taxon>
    </lineage>
</organism>
<gene>
    <name evidence="6" type="ORF">SAMN05421666_2173</name>
</gene>
<dbReference type="InterPro" id="IPR008927">
    <property type="entry name" value="6-PGluconate_DH-like_C_sf"/>
</dbReference>
<accession>A0A1N7GX05</accession>
<dbReference type="InterPro" id="IPR015815">
    <property type="entry name" value="HIBADH-related"/>
</dbReference>
<dbReference type="AlphaFoldDB" id="A0A1N7GX05"/>
<dbReference type="Pfam" id="PF03446">
    <property type="entry name" value="NAD_binding_2"/>
    <property type="match status" value="1"/>
</dbReference>
<evidence type="ECO:0000259" key="5">
    <source>
        <dbReference type="Pfam" id="PF14833"/>
    </source>
</evidence>
<sequence length="284" mass="29305">MIGIIGCGAMGGAMIARLVERGHTPRCHDTMPEARARGAASGAEPCDTLAQLGSACDRIILSLPRADIVRAVMAELTPHLRPGAIVLDTSTSEPETTKALAAAAKDYTFLDGPVSGGPSGARAGTMTMVLGGPEDAIAELRPILDDLTAKTVHVGPAGAGHAAKIANNLLCAANLVLVSEMARLAEAGGIPLDSLLEGVNAGSGRSGVSEVNFPKWVMSGAFDSGFTMGLMRKDVGLAVKLAGEAGLNLPATCAIAEIWEASRETLEDSADFNEIYKYRSQDHV</sequence>
<dbReference type="Pfam" id="PF14833">
    <property type="entry name" value="NAD_binding_11"/>
    <property type="match status" value="1"/>
</dbReference>
<evidence type="ECO:0000259" key="4">
    <source>
        <dbReference type="Pfam" id="PF03446"/>
    </source>
</evidence>
<dbReference type="GO" id="GO:0016616">
    <property type="term" value="F:oxidoreductase activity, acting on the CH-OH group of donors, NAD or NADP as acceptor"/>
    <property type="evidence" value="ECO:0007669"/>
    <property type="project" value="TreeGrafter"/>
</dbReference>
<dbReference type="InterPro" id="IPR029154">
    <property type="entry name" value="HIBADH-like_NADP-bd"/>
</dbReference>
<reference evidence="6 7" key="1">
    <citation type="submission" date="2017-01" db="EMBL/GenBank/DDBJ databases">
        <authorList>
            <person name="Mah S.A."/>
            <person name="Swanson W.J."/>
            <person name="Moy G.W."/>
            <person name="Vacquier V.D."/>
        </authorList>
    </citation>
    <scope>NUCLEOTIDE SEQUENCE [LARGE SCALE GENOMIC DNA]</scope>
    <source>
        <strain evidence="6 7">DSM 29590</strain>
    </source>
</reference>
<dbReference type="Gene3D" id="1.10.1040.10">
    <property type="entry name" value="N-(1-d-carboxylethyl)-l-norvaline Dehydrogenase, domain 2"/>
    <property type="match status" value="1"/>
</dbReference>
<keyword evidence="7" id="KW-1185">Reference proteome</keyword>
<dbReference type="InterPro" id="IPR036291">
    <property type="entry name" value="NAD(P)-bd_dom_sf"/>
</dbReference>
<feature type="active site" evidence="3">
    <location>
        <position position="164"/>
    </location>
</feature>
<protein>
    <submittedName>
        <fullName evidence="6">3-hydroxyisobutyrate dehydrogenase</fullName>
    </submittedName>
</protein>
<dbReference type="PANTHER" id="PTHR22981">
    <property type="entry name" value="3-HYDROXYISOBUTYRATE DEHYDROGENASE-RELATED"/>
    <property type="match status" value="1"/>
</dbReference>
<feature type="domain" description="6-phosphogluconate dehydrogenase NADP-binding" evidence="4">
    <location>
        <begin position="2"/>
        <end position="155"/>
    </location>
</feature>
<keyword evidence="1" id="KW-0560">Oxidoreductase</keyword>
<dbReference type="PIRSF" id="PIRSF000103">
    <property type="entry name" value="HIBADH"/>
    <property type="match status" value="1"/>
</dbReference>
<dbReference type="GO" id="GO:0050661">
    <property type="term" value="F:NADP binding"/>
    <property type="evidence" value="ECO:0007669"/>
    <property type="project" value="InterPro"/>
</dbReference>
<evidence type="ECO:0000256" key="1">
    <source>
        <dbReference type="ARBA" id="ARBA00023002"/>
    </source>
</evidence>
<dbReference type="SUPFAM" id="SSF51735">
    <property type="entry name" value="NAD(P)-binding Rossmann-fold domains"/>
    <property type="match status" value="1"/>
</dbReference>
<name>A0A1N7GX05_9RHOB</name>
<dbReference type="InterPro" id="IPR013328">
    <property type="entry name" value="6PGD_dom2"/>
</dbReference>
<dbReference type="SUPFAM" id="SSF48179">
    <property type="entry name" value="6-phosphogluconate dehydrogenase C-terminal domain-like"/>
    <property type="match status" value="1"/>
</dbReference>
<dbReference type="GO" id="GO:0051287">
    <property type="term" value="F:NAD binding"/>
    <property type="evidence" value="ECO:0007669"/>
    <property type="project" value="InterPro"/>
</dbReference>
<dbReference type="Proteomes" id="UP000186019">
    <property type="component" value="Unassembled WGS sequence"/>
</dbReference>